<dbReference type="AlphaFoldDB" id="A0A0J9S3A1"/>
<name>A0A0J9S3A1_PLAVI</name>
<proteinExistence type="predicted"/>
<protein>
    <submittedName>
        <fullName evidence="1">Uncharacterized protein</fullName>
    </submittedName>
</protein>
<gene>
    <name evidence="1" type="ORF">PVIIG_05466</name>
</gene>
<reference evidence="1 2" key="1">
    <citation type="submission" date="2011-08" db="EMBL/GenBank/DDBJ databases">
        <title>The Genome Sequence of Plasmodium vivax India VII.</title>
        <authorList>
            <consortium name="The Broad Institute Genome Sequencing Platform"/>
            <consortium name="The Broad Institute Genome Sequencing Center for Infectious Disease"/>
            <person name="Neafsey D."/>
            <person name="Carlton J."/>
            <person name="Barnwell J."/>
            <person name="Collins W."/>
            <person name="Escalante A."/>
            <person name="Mullikin J."/>
            <person name="Saul A."/>
            <person name="Guigo R."/>
            <person name="Camara F."/>
            <person name="Young S.K."/>
            <person name="Zeng Q."/>
            <person name="Gargeya S."/>
            <person name="Fitzgerald M."/>
            <person name="Haas B."/>
            <person name="Abouelleil A."/>
            <person name="Alvarado L."/>
            <person name="Arachchi H.M."/>
            <person name="Berlin A."/>
            <person name="Brown A."/>
            <person name="Chapman S.B."/>
            <person name="Chen Z."/>
            <person name="Dunbar C."/>
            <person name="Freedman E."/>
            <person name="Gearin G."/>
            <person name="Gellesch M."/>
            <person name="Goldberg J."/>
            <person name="Griggs A."/>
            <person name="Gujja S."/>
            <person name="Heiman D."/>
            <person name="Howarth C."/>
            <person name="Larson L."/>
            <person name="Lui A."/>
            <person name="MacDonald P.J.P."/>
            <person name="Montmayeur A."/>
            <person name="Murphy C."/>
            <person name="Neiman D."/>
            <person name="Pearson M."/>
            <person name="Priest M."/>
            <person name="Roberts A."/>
            <person name="Saif S."/>
            <person name="Shea T."/>
            <person name="Shenoy N."/>
            <person name="Sisk P."/>
            <person name="Stolte C."/>
            <person name="Sykes S."/>
            <person name="Wortman J."/>
            <person name="Nusbaum C."/>
            <person name="Birren B."/>
        </authorList>
    </citation>
    <scope>NUCLEOTIDE SEQUENCE [LARGE SCALE GENOMIC DNA]</scope>
    <source>
        <strain evidence="1 2">India VII</strain>
    </source>
</reference>
<dbReference type="Proteomes" id="UP000053562">
    <property type="component" value="Unassembled WGS sequence"/>
</dbReference>
<dbReference type="EMBL" id="KQ234675">
    <property type="protein sequence ID" value="KMZ76622.1"/>
    <property type="molecule type" value="Genomic_DNA"/>
</dbReference>
<evidence type="ECO:0000313" key="1">
    <source>
        <dbReference type="EMBL" id="KMZ76622.1"/>
    </source>
</evidence>
<organism evidence="1 2">
    <name type="scientific">Plasmodium vivax India VII</name>
    <dbReference type="NCBI Taxonomy" id="1077284"/>
    <lineage>
        <taxon>Eukaryota</taxon>
        <taxon>Sar</taxon>
        <taxon>Alveolata</taxon>
        <taxon>Apicomplexa</taxon>
        <taxon>Aconoidasida</taxon>
        <taxon>Haemosporida</taxon>
        <taxon>Plasmodiidae</taxon>
        <taxon>Plasmodium</taxon>
        <taxon>Plasmodium (Plasmodium)</taxon>
    </lineage>
</organism>
<sequence>MEDTIYNFTRLFYNAKSIFDEKFNSHDNTYEVSCTNFISDNDLDEPFYKISCLKCMTYIKYLEDENFMAQKNNSVLTVAQALLYLYFWLKDNEFSTKNYNKITLDIYKNLLKSYDQVERSNMHTTYYTKIKDDEIDTLKLIYDLYYKFDNLI</sequence>
<accession>A0A0J9S3A1</accession>
<evidence type="ECO:0000313" key="2">
    <source>
        <dbReference type="Proteomes" id="UP000053562"/>
    </source>
</evidence>